<organism evidence="1 2">
    <name type="scientific">Amblyomma americanum</name>
    <name type="common">Lone star tick</name>
    <dbReference type="NCBI Taxonomy" id="6943"/>
    <lineage>
        <taxon>Eukaryota</taxon>
        <taxon>Metazoa</taxon>
        <taxon>Ecdysozoa</taxon>
        <taxon>Arthropoda</taxon>
        <taxon>Chelicerata</taxon>
        <taxon>Arachnida</taxon>
        <taxon>Acari</taxon>
        <taxon>Parasitiformes</taxon>
        <taxon>Ixodida</taxon>
        <taxon>Ixodoidea</taxon>
        <taxon>Ixodidae</taxon>
        <taxon>Amblyomminae</taxon>
        <taxon>Amblyomma</taxon>
    </lineage>
</organism>
<keyword evidence="2" id="KW-1185">Reference proteome</keyword>
<gene>
    <name evidence="1" type="ORF">V5799_024510</name>
</gene>
<evidence type="ECO:0000313" key="2">
    <source>
        <dbReference type="Proteomes" id="UP001321473"/>
    </source>
</evidence>
<accession>A0AAQ4EBX5</accession>
<reference evidence="1 2" key="1">
    <citation type="journal article" date="2023" name="Arcadia Sci">
        <title>De novo assembly of a long-read Amblyomma americanum tick genome.</title>
        <authorList>
            <person name="Chou S."/>
            <person name="Poskanzer K.E."/>
            <person name="Rollins M."/>
            <person name="Thuy-Boun P.S."/>
        </authorList>
    </citation>
    <scope>NUCLEOTIDE SEQUENCE [LARGE SCALE GENOMIC DNA]</scope>
    <source>
        <strain evidence="1">F_SG_1</strain>
        <tissue evidence="1">Salivary glands</tissue>
    </source>
</reference>
<evidence type="ECO:0000313" key="1">
    <source>
        <dbReference type="EMBL" id="KAK8772246.1"/>
    </source>
</evidence>
<dbReference type="Proteomes" id="UP001321473">
    <property type="component" value="Unassembled WGS sequence"/>
</dbReference>
<protein>
    <submittedName>
        <fullName evidence="1">Uncharacterized protein</fullName>
    </submittedName>
</protein>
<dbReference type="EMBL" id="JARKHS020018614">
    <property type="protein sequence ID" value="KAK8772246.1"/>
    <property type="molecule type" value="Genomic_DNA"/>
</dbReference>
<dbReference type="AlphaFoldDB" id="A0AAQ4EBX5"/>
<name>A0AAQ4EBX5_AMBAM</name>
<sequence>MKESTFHLPGAVFSTFVINYRVLADDLRARRTLSAFETRTDPDPLHAKTSTTFDKNSGFTDLASTSAEHTGLVQSEIGYFLRISGESRQPPSKASTTKWLRSCRGREAGMAVGKLG</sequence>
<proteinExistence type="predicted"/>
<comment type="caution">
    <text evidence="1">The sequence shown here is derived from an EMBL/GenBank/DDBJ whole genome shotgun (WGS) entry which is preliminary data.</text>
</comment>